<evidence type="ECO:0000313" key="4">
    <source>
        <dbReference type="EMBL" id="KIC92737.1"/>
    </source>
</evidence>
<dbReference type="InterPro" id="IPR000182">
    <property type="entry name" value="GNAT_dom"/>
</dbReference>
<keyword evidence="5" id="KW-1185">Reference proteome</keyword>
<accession>A0A0C1KYE1</accession>
<dbReference type="InterPro" id="IPR016181">
    <property type="entry name" value="Acyl_CoA_acyltransferase"/>
</dbReference>
<reference evidence="4 5" key="1">
    <citation type="submission" date="2014-11" db="EMBL/GenBank/DDBJ databases">
        <title>Genome sequence of Flavihumibacter solisilvae 3-3.</title>
        <authorList>
            <person name="Zhou G."/>
            <person name="Li M."/>
            <person name="Wang G."/>
        </authorList>
    </citation>
    <scope>NUCLEOTIDE SEQUENCE [LARGE SCALE GENOMIC DNA]</scope>
    <source>
        <strain evidence="4 5">3-3</strain>
    </source>
</reference>
<proteinExistence type="predicted"/>
<protein>
    <recommendedName>
        <fullName evidence="3">N-acetyltransferase domain-containing protein</fullName>
    </recommendedName>
</protein>
<evidence type="ECO:0000256" key="2">
    <source>
        <dbReference type="ARBA" id="ARBA00023315"/>
    </source>
</evidence>
<dbReference type="Proteomes" id="UP000031408">
    <property type="component" value="Unassembled WGS sequence"/>
</dbReference>
<evidence type="ECO:0000259" key="3">
    <source>
        <dbReference type="PROSITE" id="PS51186"/>
    </source>
</evidence>
<dbReference type="EMBL" id="JSVC01000029">
    <property type="protein sequence ID" value="KIC92737.1"/>
    <property type="molecule type" value="Genomic_DNA"/>
</dbReference>
<gene>
    <name evidence="4" type="ORF">OI18_21205</name>
</gene>
<comment type="caution">
    <text evidence="4">The sequence shown here is derived from an EMBL/GenBank/DDBJ whole genome shotgun (WGS) entry which is preliminary data.</text>
</comment>
<organism evidence="4 5">
    <name type="scientific">Flavihumibacter solisilvae</name>
    <dbReference type="NCBI Taxonomy" id="1349421"/>
    <lineage>
        <taxon>Bacteria</taxon>
        <taxon>Pseudomonadati</taxon>
        <taxon>Bacteroidota</taxon>
        <taxon>Chitinophagia</taxon>
        <taxon>Chitinophagales</taxon>
        <taxon>Chitinophagaceae</taxon>
        <taxon>Flavihumibacter</taxon>
    </lineage>
</organism>
<dbReference type="AlphaFoldDB" id="A0A0C1KYE1"/>
<dbReference type="STRING" id="1349421.OI18_21205"/>
<dbReference type="Gene3D" id="3.40.630.30">
    <property type="match status" value="1"/>
</dbReference>
<keyword evidence="2" id="KW-0012">Acyltransferase</keyword>
<evidence type="ECO:0000256" key="1">
    <source>
        <dbReference type="ARBA" id="ARBA00022679"/>
    </source>
</evidence>
<dbReference type="CDD" id="cd04301">
    <property type="entry name" value="NAT_SF"/>
    <property type="match status" value="1"/>
</dbReference>
<dbReference type="SUPFAM" id="SSF55729">
    <property type="entry name" value="Acyl-CoA N-acyltransferases (Nat)"/>
    <property type="match status" value="1"/>
</dbReference>
<dbReference type="PANTHER" id="PTHR43800">
    <property type="entry name" value="PEPTIDYL-LYSINE N-ACETYLTRANSFERASE YJAB"/>
    <property type="match status" value="1"/>
</dbReference>
<keyword evidence="1" id="KW-0808">Transferase</keyword>
<dbReference type="PANTHER" id="PTHR43800:SF1">
    <property type="entry name" value="PEPTIDYL-LYSINE N-ACETYLTRANSFERASE YJAB"/>
    <property type="match status" value="1"/>
</dbReference>
<evidence type="ECO:0000313" key="5">
    <source>
        <dbReference type="Proteomes" id="UP000031408"/>
    </source>
</evidence>
<sequence length="152" mass="17183">MGTIGYLAHQVWPVTYKDILSSDQMNYMLDLFYSPESLENQILQLNHRFIIAEIELGEVGFASFGPVDKATWKLHKLYVLPGLQGKGVGRALLDMVEEEVRTHNGAHLVLNVNKQNKAISFYEAMGFNIEKEEVIDIGNGYVMDDFVMGKDV</sequence>
<dbReference type="Pfam" id="PF13673">
    <property type="entry name" value="Acetyltransf_10"/>
    <property type="match status" value="1"/>
</dbReference>
<feature type="domain" description="N-acetyltransferase" evidence="3">
    <location>
        <begin position="9"/>
        <end position="152"/>
    </location>
</feature>
<name>A0A0C1KYE1_9BACT</name>
<dbReference type="PROSITE" id="PS51186">
    <property type="entry name" value="GNAT"/>
    <property type="match status" value="1"/>
</dbReference>
<dbReference type="GO" id="GO:0016747">
    <property type="term" value="F:acyltransferase activity, transferring groups other than amino-acyl groups"/>
    <property type="evidence" value="ECO:0007669"/>
    <property type="project" value="InterPro"/>
</dbReference>